<protein>
    <submittedName>
        <fullName evidence="6">Peptidoglycan/xylan/chitin deacetylase (PgdA/CDA1 family)</fullName>
    </submittedName>
</protein>
<feature type="compositionally biased region" description="Polar residues" evidence="3">
    <location>
        <begin position="36"/>
        <end position="47"/>
    </location>
</feature>
<accession>A0A3N5CEJ4</accession>
<dbReference type="SUPFAM" id="SSF88713">
    <property type="entry name" value="Glycoside hydrolase/deacetylase"/>
    <property type="match status" value="1"/>
</dbReference>
<comment type="caution">
    <text evidence="6">The sequence shown here is derived from an EMBL/GenBank/DDBJ whole genome shotgun (WGS) entry which is preliminary data.</text>
</comment>
<proteinExistence type="predicted"/>
<dbReference type="OrthoDB" id="9806342at2"/>
<feature type="compositionally biased region" description="Basic and acidic residues" evidence="3">
    <location>
        <begin position="313"/>
        <end position="328"/>
    </location>
</feature>
<evidence type="ECO:0000256" key="2">
    <source>
        <dbReference type="ARBA" id="ARBA00022801"/>
    </source>
</evidence>
<feature type="region of interest" description="Disordered" evidence="3">
    <location>
        <begin position="312"/>
        <end position="359"/>
    </location>
</feature>
<dbReference type="Pfam" id="PF11738">
    <property type="entry name" value="DUF3298"/>
    <property type="match status" value="1"/>
</dbReference>
<dbReference type="PROSITE" id="PS51677">
    <property type="entry name" value="NODB"/>
    <property type="match status" value="1"/>
</dbReference>
<keyword evidence="2" id="KW-0378">Hydrolase</keyword>
<evidence type="ECO:0000256" key="4">
    <source>
        <dbReference type="SAM" id="Phobius"/>
    </source>
</evidence>
<evidence type="ECO:0000256" key="1">
    <source>
        <dbReference type="ARBA" id="ARBA00022723"/>
    </source>
</evidence>
<dbReference type="Gene3D" id="3.20.20.370">
    <property type="entry name" value="Glycoside hydrolase/deacetylase"/>
    <property type="match status" value="1"/>
</dbReference>
<dbReference type="InterPro" id="IPR002509">
    <property type="entry name" value="NODB_dom"/>
</dbReference>
<keyword evidence="7" id="KW-1185">Reference proteome</keyword>
<dbReference type="GO" id="GO:0016810">
    <property type="term" value="F:hydrolase activity, acting on carbon-nitrogen (but not peptide) bonds"/>
    <property type="evidence" value="ECO:0007669"/>
    <property type="project" value="InterPro"/>
</dbReference>
<feature type="domain" description="NodB homology" evidence="5">
    <location>
        <begin position="362"/>
        <end position="536"/>
    </location>
</feature>
<keyword evidence="1" id="KW-0479">Metal-binding</keyword>
<dbReference type="RefSeq" id="WP_123807136.1">
    <property type="nucleotide sequence ID" value="NZ_RKRK01000002.1"/>
</dbReference>
<dbReference type="Gene3D" id="3.90.640.20">
    <property type="entry name" value="Heat-shock cognate protein, ATPase"/>
    <property type="match status" value="1"/>
</dbReference>
<name>A0A3N5CEJ4_9BACL</name>
<reference evidence="6 7" key="1">
    <citation type="submission" date="2018-11" db="EMBL/GenBank/DDBJ databases">
        <title>Genomic Encyclopedia of Type Strains, Phase IV (KMG-IV): sequencing the most valuable type-strain genomes for metagenomic binning, comparative biology and taxonomic classification.</title>
        <authorList>
            <person name="Goeker M."/>
        </authorList>
    </citation>
    <scope>NUCLEOTIDE SEQUENCE [LARGE SCALE GENOMIC DNA]</scope>
    <source>
        <strain evidence="6 7">DSM 29158</strain>
    </source>
</reference>
<keyword evidence="4" id="KW-1133">Transmembrane helix</keyword>
<feature type="transmembrane region" description="Helical" evidence="4">
    <location>
        <begin position="9"/>
        <end position="30"/>
    </location>
</feature>
<dbReference type="InterPro" id="IPR050248">
    <property type="entry name" value="Polysacc_deacetylase_ArnD"/>
</dbReference>
<keyword evidence="4" id="KW-0472">Membrane</keyword>
<dbReference type="GO" id="GO:0046872">
    <property type="term" value="F:metal ion binding"/>
    <property type="evidence" value="ECO:0007669"/>
    <property type="project" value="UniProtKB-KW"/>
</dbReference>
<feature type="compositionally biased region" description="Polar residues" evidence="3">
    <location>
        <begin position="331"/>
        <end position="352"/>
    </location>
</feature>
<dbReference type="Pfam" id="PF01522">
    <property type="entry name" value="Polysacc_deac_1"/>
    <property type="match status" value="1"/>
</dbReference>
<evidence type="ECO:0000259" key="5">
    <source>
        <dbReference type="PROSITE" id="PS51677"/>
    </source>
</evidence>
<feature type="region of interest" description="Disordered" evidence="3">
    <location>
        <begin position="36"/>
        <end position="89"/>
    </location>
</feature>
<dbReference type="PANTHER" id="PTHR10587">
    <property type="entry name" value="GLYCOSYL TRANSFERASE-RELATED"/>
    <property type="match status" value="1"/>
</dbReference>
<keyword evidence="4" id="KW-0812">Transmembrane</keyword>
<dbReference type="CDD" id="cd10954">
    <property type="entry name" value="CE4_CtAXE_like"/>
    <property type="match status" value="1"/>
</dbReference>
<dbReference type="GO" id="GO:0005975">
    <property type="term" value="P:carbohydrate metabolic process"/>
    <property type="evidence" value="ECO:0007669"/>
    <property type="project" value="InterPro"/>
</dbReference>
<dbReference type="GO" id="GO:0016020">
    <property type="term" value="C:membrane"/>
    <property type="evidence" value="ECO:0007669"/>
    <property type="project" value="TreeGrafter"/>
</dbReference>
<feature type="compositionally biased region" description="Basic and acidic residues" evidence="3">
    <location>
        <begin position="54"/>
        <end position="89"/>
    </location>
</feature>
<dbReference type="EMBL" id="RKRK01000002">
    <property type="protein sequence ID" value="RPF57495.1"/>
    <property type="molecule type" value="Genomic_DNA"/>
</dbReference>
<dbReference type="Proteomes" id="UP000277108">
    <property type="component" value="Unassembled WGS sequence"/>
</dbReference>
<evidence type="ECO:0000256" key="3">
    <source>
        <dbReference type="SAM" id="MobiDB-lite"/>
    </source>
</evidence>
<organism evidence="6 7">
    <name type="scientific">Abyssicoccus albus</name>
    <dbReference type="NCBI Taxonomy" id="1817405"/>
    <lineage>
        <taxon>Bacteria</taxon>
        <taxon>Bacillati</taxon>
        <taxon>Bacillota</taxon>
        <taxon>Bacilli</taxon>
        <taxon>Bacillales</taxon>
        <taxon>Abyssicoccaceae</taxon>
    </lineage>
</organism>
<gene>
    <name evidence="6" type="ORF">EDD62_0113</name>
</gene>
<sequence length="542" mass="61910">MNVSKILKVILSVMMLLVLIVTGVLTYQWINGQGDDNSASKQVSQKMNENETDESQKDEADKTEEKNDDHQNKDESKDNAIRNEDGEKNTLYDEVEVQMDVIDEHNIHASYQYPLFHDDDINKVILQFIKEQKMLFEQESTRMEKANQISTHNINFKLDKLSENLYTLVFENTMNVSGANGYVQYKTWIIDNKNYNVFTFNDFIINEPKAHDILYKVISAEIKKDKDKDFYVDYPTLKDYIQNNQLKAYPKGEKIVFNFNEYDVAAGALGAFSLEVSTEKIKDSLTDEGKVILIDQDLTQLTDKQLAQIKVNTPEHIDVPKTEEDHPYTEAPSSEETQQENGTKNSEKPTSQVEDKGVQKTKKIALTFDDGPNGSTTPHVLEILDKFNAKATFYMIGSKVKYNQNIVRQVHERGHQIGNHTMNHPDLTTLGQSQIKQEFDETNDLIHQAIGEKPSTFRPPYGSTNASVNQVTDMKPVLWTIDTEDWKSHDPQAILEVVKANHQDGGIVLMHDIHQTTVESLVDVLTFLSNEGYEFVTVDEVK</sequence>
<dbReference type="InterPro" id="IPR021729">
    <property type="entry name" value="DUF3298"/>
</dbReference>
<evidence type="ECO:0000313" key="7">
    <source>
        <dbReference type="Proteomes" id="UP000277108"/>
    </source>
</evidence>
<dbReference type="PANTHER" id="PTHR10587:SF133">
    <property type="entry name" value="CHITIN DEACETYLASE 1-RELATED"/>
    <property type="match status" value="1"/>
</dbReference>
<evidence type="ECO:0000313" key="6">
    <source>
        <dbReference type="EMBL" id="RPF57495.1"/>
    </source>
</evidence>
<dbReference type="InterPro" id="IPR037126">
    <property type="entry name" value="PdaC/RsiV-like_sf"/>
</dbReference>
<dbReference type="AlphaFoldDB" id="A0A3N5CEJ4"/>
<dbReference type="InterPro" id="IPR011330">
    <property type="entry name" value="Glyco_hydro/deAcase_b/a-brl"/>
</dbReference>